<dbReference type="SUPFAM" id="SSF52467">
    <property type="entry name" value="DHS-like NAD/FAD-binding domain"/>
    <property type="match status" value="1"/>
</dbReference>
<sequence>MTMEIQKQESISAAAKIIVQSRYTIALVGAGLSVGSGIPTFRGAGGLWTKLGEPSNNGYENFLADPKAWWDQNLNAKIDPERTKFREAIEKAKPNPGHLALVDLEKICVLKHQITQNIDNLHYVAGSKKITEIHGNRTKLRCVGCDMRWHRDEFDRITLDWKQTLPPKCNTCFGIVKPDTVMFGEPIPLSTLNTCVDETRLSDCILVIGTSATVYPAAGFPREVLSSGGKIIEINPEETPISQTATESIKGPTEDSLPKLVTEIKRIIGDDPTT</sequence>
<feature type="domain" description="Deacetylase sirtuin-type" evidence="3">
    <location>
        <begin position="4"/>
        <end position="267"/>
    </location>
</feature>
<evidence type="ECO:0000256" key="2">
    <source>
        <dbReference type="ARBA" id="ARBA00023027"/>
    </source>
</evidence>
<dbReference type="InterPro" id="IPR003000">
    <property type="entry name" value="Sirtuin"/>
</dbReference>
<dbReference type="PANTHER" id="PTHR11085:SF10">
    <property type="entry name" value="NAD-DEPENDENT PROTEIN DEACYLASE SIRTUIN-5, MITOCHONDRIAL-RELATED"/>
    <property type="match status" value="1"/>
</dbReference>
<dbReference type="GO" id="GO:0017136">
    <property type="term" value="F:histone deacetylase activity, NAD-dependent"/>
    <property type="evidence" value="ECO:0007669"/>
    <property type="project" value="TreeGrafter"/>
</dbReference>
<accession>A0A381ZIX6</accession>
<organism evidence="4">
    <name type="scientific">marine metagenome</name>
    <dbReference type="NCBI Taxonomy" id="408172"/>
    <lineage>
        <taxon>unclassified sequences</taxon>
        <taxon>metagenomes</taxon>
        <taxon>ecological metagenomes</taxon>
    </lineage>
</organism>
<evidence type="ECO:0000259" key="3">
    <source>
        <dbReference type="PROSITE" id="PS50305"/>
    </source>
</evidence>
<evidence type="ECO:0000256" key="1">
    <source>
        <dbReference type="ARBA" id="ARBA00022679"/>
    </source>
</evidence>
<dbReference type="EMBL" id="UINC01021516">
    <property type="protein sequence ID" value="SVA89216.1"/>
    <property type="molecule type" value="Genomic_DNA"/>
</dbReference>
<evidence type="ECO:0000313" key="4">
    <source>
        <dbReference type="EMBL" id="SVA89216.1"/>
    </source>
</evidence>
<dbReference type="Gene3D" id="3.40.50.1220">
    <property type="entry name" value="TPP-binding domain"/>
    <property type="match status" value="1"/>
</dbReference>
<dbReference type="InterPro" id="IPR026591">
    <property type="entry name" value="Sirtuin_cat_small_dom_sf"/>
</dbReference>
<dbReference type="Pfam" id="PF02146">
    <property type="entry name" value="SIR2"/>
    <property type="match status" value="1"/>
</dbReference>
<keyword evidence="1" id="KW-0808">Transferase</keyword>
<dbReference type="GO" id="GO:0070403">
    <property type="term" value="F:NAD+ binding"/>
    <property type="evidence" value="ECO:0007669"/>
    <property type="project" value="InterPro"/>
</dbReference>
<protein>
    <recommendedName>
        <fullName evidence="3">Deacetylase sirtuin-type domain-containing protein</fullName>
    </recommendedName>
</protein>
<proteinExistence type="predicted"/>
<dbReference type="InterPro" id="IPR029035">
    <property type="entry name" value="DHS-like_NAD/FAD-binding_dom"/>
</dbReference>
<dbReference type="Gene3D" id="3.30.1600.10">
    <property type="entry name" value="SIR2/SIRT2 'Small Domain"/>
    <property type="match status" value="1"/>
</dbReference>
<keyword evidence="2" id="KW-0520">NAD</keyword>
<dbReference type="PANTHER" id="PTHR11085">
    <property type="entry name" value="NAD-DEPENDENT PROTEIN DEACYLASE SIRTUIN-5, MITOCHONDRIAL-RELATED"/>
    <property type="match status" value="1"/>
</dbReference>
<dbReference type="AlphaFoldDB" id="A0A381ZIX6"/>
<dbReference type="InterPro" id="IPR026590">
    <property type="entry name" value="Ssirtuin_cat_dom"/>
</dbReference>
<dbReference type="PROSITE" id="PS50305">
    <property type="entry name" value="SIRTUIN"/>
    <property type="match status" value="1"/>
</dbReference>
<reference evidence="4" key="1">
    <citation type="submission" date="2018-05" db="EMBL/GenBank/DDBJ databases">
        <authorList>
            <person name="Lanie J.A."/>
            <person name="Ng W.-L."/>
            <person name="Kazmierczak K.M."/>
            <person name="Andrzejewski T.M."/>
            <person name="Davidsen T.M."/>
            <person name="Wayne K.J."/>
            <person name="Tettelin H."/>
            <person name="Glass J.I."/>
            <person name="Rusch D."/>
            <person name="Podicherti R."/>
            <person name="Tsui H.-C.T."/>
            <person name="Winkler M.E."/>
        </authorList>
    </citation>
    <scope>NUCLEOTIDE SEQUENCE</scope>
</reference>
<name>A0A381ZIX6_9ZZZZ</name>
<gene>
    <name evidence="4" type="ORF">METZ01_LOCUS142070</name>
</gene>
<dbReference type="InterPro" id="IPR050134">
    <property type="entry name" value="NAD-dep_sirtuin_deacylases"/>
</dbReference>